<organism evidence="2 3">
    <name type="scientific">Nocardioides conyzicola</name>
    <dbReference type="NCBI Taxonomy" id="1651781"/>
    <lineage>
        <taxon>Bacteria</taxon>
        <taxon>Bacillati</taxon>
        <taxon>Actinomycetota</taxon>
        <taxon>Actinomycetes</taxon>
        <taxon>Propionibacteriales</taxon>
        <taxon>Nocardioidaceae</taxon>
        <taxon>Nocardioides</taxon>
    </lineage>
</organism>
<reference evidence="3" key="1">
    <citation type="journal article" date="2019" name="Int. J. Syst. Evol. Microbiol.">
        <title>The Global Catalogue of Microorganisms (GCM) 10K type strain sequencing project: providing services to taxonomists for standard genome sequencing and annotation.</title>
        <authorList>
            <consortium name="The Broad Institute Genomics Platform"/>
            <consortium name="The Broad Institute Genome Sequencing Center for Infectious Disease"/>
            <person name="Wu L."/>
            <person name="Ma J."/>
        </authorList>
    </citation>
    <scope>NUCLEOTIDE SEQUENCE [LARGE SCALE GENOMIC DNA]</scope>
    <source>
        <strain evidence="3">JCM 18531</strain>
    </source>
</reference>
<evidence type="ECO:0000313" key="3">
    <source>
        <dbReference type="Proteomes" id="UP001499974"/>
    </source>
</evidence>
<evidence type="ECO:0000313" key="2">
    <source>
        <dbReference type="EMBL" id="GAA4699942.1"/>
    </source>
</evidence>
<feature type="region of interest" description="Disordered" evidence="1">
    <location>
        <begin position="62"/>
        <end position="92"/>
    </location>
</feature>
<keyword evidence="3" id="KW-1185">Reference proteome</keyword>
<proteinExistence type="predicted"/>
<dbReference type="Proteomes" id="UP001499974">
    <property type="component" value="Unassembled WGS sequence"/>
</dbReference>
<dbReference type="EMBL" id="BAABKM010000002">
    <property type="protein sequence ID" value="GAA4699942.1"/>
    <property type="molecule type" value="Genomic_DNA"/>
</dbReference>
<gene>
    <name evidence="2" type="ORF">GCM10023349_15520</name>
</gene>
<evidence type="ECO:0000256" key="1">
    <source>
        <dbReference type="SAM" id="MobiDB-lite"/>
    </source>
</evidence>
<comment type="caution">
    <text evidence="2">The sequence shown here is derived from an EMBL/GenBank/DDBJ whole genome shotgun (WGS) entry which is preliminary data.</text>
</comment>
<protein>
    <submittedName>
        <fullName evidence="2">Uncharacterized protein</fullName>
    </submittedName>
</protein>
<name>A0ABP8X6C9_9ACTN</name>
<sequence length="159" mass="16344">MKIPAVLSTVHATIDADGLLRIDLDGKPHPTPDERRRSDLRSVLDEITAKIGNPVRVEVSEHDGTTYSDIVTPPADTPGSTQPTGMAHAAPPAVPAAGLTGSGFQPGENVAVACVLCIQAAGADGQAAVHLPPSLLTRPGFTMLLIGMTSANVAQIEPT</sequence>
<accession>A0ABP8X6C9</accession>